<evidence type="ECO:0000313" key="1">
    <source>
        <dbReference type="EMBL" id="MST83526.1"/>
    </source>
</evidence>
<name>A0A7K0KC76_9BACT</name>
<dbReference type="Proteomes" id="UP000438914">
    <property type="component" value="Unassembled WGS sequence"/>
</dbReference>
<protein>
    <submittedName>
        <fullName evidence="1">DUF3791 domain-containing protein</fullName>
    </submittedName>
</protein>
<dbReference type="Pfam" id="PF12668">
    <property type="entry name" value="DUF3791"/>
    <property type="match status" value="1"/>
</dbReference>
<dbReference type="EMBL" id="VUNG01000003">
    <property type="protein sequence ID" value="MST83526.1"/>
    <property type="molecule type" value="Genomic_DNA"/>
</dbReference>
<dbReference type="AlphaFoldDB" id="A0A7K0KC76"/>
<evidence type="ECO:0000313" key="2">
    <source>
        <dbReference type="Proteomes" id="UP000438914"/>
    </source>
</evidence>
<organism evidence="1 2">
    <name type="scientific">Hallella mizrahii</name>
    <dbReference type="NCBI Taxonomy" id="2606637"/>
    <lineage>
        <taxon>Bacteria</taxon>
        <taxon>Pseudomonadati</taxon>
        <taxon>Bacteroidota</taxon>
        <taxon>Bacteroidia</taxon>
        <taxon>Bacteroidales</taxon>
        <taxon>Prevotellaceae</taxon>
        <taxon>Hallella</taxon>
    </lineage>
</organism>
<gene>
    <name evidence="1" type="ORF">FYJ73_02305</name>
</gene>
<proteinExistence type="predicted"/>
<sequence length="84" mass="9748">MMESEQDKEARKTEFAVFGIENLAERLRMSGRDIVAELNKTDGIEHFLYPSYEALHTQGKEYIVDELLTYIRRHNPNFGKEGGL</sequence>
<dbReference type="InterPro" id="IPR024269">
    <property type="entry name" value="DUF3791"/>
</dbReference>
<comment type="caution">
    <text evidence="1">The sequence shown here is derived from an EMBL/GenBank/DDBJ whole genome shotgun (WGS) entry which is preliminary data.</text>
</comment>
<accession>A0A7K0KC76</accession>
<reference evidence="1 2" key="1">
    <citation type="submission" date="2019-08" db="EMBL/GenBank/DDBJ databases">
        <title>In-depth cultivation of the pig gut microbiome towards novel bacterial diversity and tailored functional studies.</title>
        <authorList>
            <person name="Wylensek D."/>
            <person name="Hitch T.C.A."/>
            <person name="Clavel T."/>
        </authorList>
    </citation>
    <scope>NUCLEOTIDE SEQUENCE [LARGE SCALE GENOMIC DNA]</scope>
    <source>
        <strain evidence="1 2">LKV-178-WT-2A</strain>
    </source>
</reference>
<dbReference type="RefSeq" id="WP_154533096.1">
    <property type="nucleotide sequence ID" value="NZ_VUNG01000003.1"/>
</dbReference>
<keyword evidence="2" id="KW-1185">Reference proteome</keyword>